<dbReference type="Proteomes" id="UP000254082">
    <property type="component" value="Unassembled WGS sequence"/>
</dbReference>
<dbReference type="AlphaFoldDB" id="A0A380JDY8"/>
<keyword evidence="1" id="KW-0378">Hydrolase</keyword>
<dbReference type="RefSeq" id="WP_002999751.1">
    <property type="nucleotide sequence ID" value="NZ_UHFA01000002.1"/>
</dbReference>
<dbReference type="CDD" id="cd22330">
    <property type="entry name" value="HindIII-like"/>
    <property type="match status" value="1"/>
</dbReference>
<accession>A0A380JDY8</accession>
<gene>
    <name evidence="1" type="primary">hindIIIR</name>
    <name evidence="1" type="ORF">NCTC11391_01117</name>
</gene>
<dbReference type="Pfam" id="PF09518">
    <property type="entry name" value="RE_HindIII"/>
    <property type="match status" value="1"/>
</dbReference>
<dbReference type="InterPro" id="IPR019043">
    <property type="entry name" value="Restrct_endonuc_II_HindIII"/>
</dbReference>
<reference evidence="1 2" key="1">
    <citation type="submission" date="2018-06" db="EMBL/GenBank/DDBJ databases">
        <authorList>
            <consortium name="Pathogen Informatics"/>
            <person name="Doyle S."/>
        </authorList>
    </citation>
    <scope>NUCLEOTIDE SEQUENCE [LARGE SCALE GENOMIC DNA]</scope>
    <source>
        <strain evidence="2">NCTC 11391</strain>
    </source>
</reference>
<name>A0A380JDY8_STRDO</name>
<organism evidence="1 2">
    <name type="scientific">Streptococcus downei MFe28</name>
    <dbReference type="NCBI Taxonomy" id="764290"/>
    <lineage>
        <taxon>Bacteria</taxon>
        <taxon>Bacillati</taxon>
        <taxon>Bacillota</taxon>
        <taxon>Bacilli</taxon>
        <taxon>Lactobacillales</taxon>
        <taxon>Streptococcaceae</taxon>
        <taxon>Streptococcus</taxon>
    </lineage>
</organism>
<protein>
    <submittedName>
        <fullName evidence="1">Type-2 restriction enzyme HindIII</fullName>
        <ecNumber evidence="1">3.1.21.4</ecNumber>
    </submittedName>
</protein>
<dbReference type="Gene3D" id="6.10.250.1510">
    <property type="match status" value="1"/>
</dbReference>
<dbReference type="EC" id="3.1.21.4" evidence="1"/>
<sequence>MNKKEDKNIEKSTFQKLLCLIHELSTSSLDFKKSSEQLESFINQQSNKGMVELVRSIGILPEAIKTSSSQEKLFSKAGDIVLSRALQLLNLNAKPLEERGNAGDVVAQSVEYNYGLVADAKSFRLSRTAKNQKDFKVKALSEWRGDKDYAVLVAPFFQYPTKNSQIFKQSLDENVLLFSWEHLSVLLQLDITETSTFTLEQLWNFPLKHSKKTTVYSSESNFMTEFNNYFIELFKLERSRLHELLQEEILNIKLRSNDESDHWKQEIERVKSLTKDEAIEELLKEINISAKLNTINKFVEGLENEDRLFL</sequence>
<dbReference type="EMBL" id="UHFA01000002">
    <property type="protein sequence ID" value="SUN36073.1"/>
    <property type="molecule type" value="Genomic_DNA"/>
</dbReference>
<dbReference type="GO" id="GO:0009036">
    <property type="term" value="F:type II site-specific deoxyribonuclease activity"/>
    <property type="evidence" value="ECO:0007669"/>
    <property type="project" value="UniProtKB-EC"/>
</dbReference>
<evidence type="ECO:0000313" key="1">
    <source>
        <dbReference type="EMBL" id="SUN36073.1"/>
    </source>
</evidence>
<dbReference type="REBASE" id="417700">
    <property type="entry name" value="Sdo11391IP"/>
</dbReference>
<keyword evidence="2" id="KW-1185">Reference proteome</keyword>
<dbReference type="Gene3D" id="3.40.91.70">
    <property type="entry name" value="Type II restriction endonuclease, HindIII"/>
    <property type="match status" value="1"/>
</dbReference>
<evidence type="ECO:0000313" key="2">
    <source>
        <dbReference type="Proteomes" id="UP000254082"/>
    </source>
</evidence>
<proteinExistence type="predicted"/>
<dbReference type="InterPro" id="IPR038373">
    <property type="entry name" value="Restrct_endonuc_II_HindIII_sf"/>
</dbReference>